<dbReference type="FunFam" id="3.30.1490.100:FF:000004">
    <property type="entry name" value="DNA polymerase IV"/>
    <property type="match status" value="1"/>
</dbReference>
<dbReference type="NCBIfam" id="NF003015">
    <property type="entry name" value="PRK03858.1"/>
    <property type="match status" value="1"/>
</dbReference>
<name>A0A173YB69_9FIRM</name>
<evidence type="ECO:0000256" key="5">
    <source>
        <dbReference type="ARBA" id="ARBA00022490"/>
    </source>
</evidence>
<dbReference type="AlphaFoldDB" id="A0A173YB69"/>
<feature type="domain" description="UmuC" evidence="17">
    <location>
        <begin position="6"/>
        <end position="186"/>
    </location>
</feature>
<comment type="catalytic activity">
    <reaction evidence="15 16">
        <text>DNA(n) + a 2'-deoxyribonucleoside 5'-triphosphate = DNA(n+1) + diphosphate</text>
        <dbReference type="Rhea" id="RHEA:22508"/>
        <dbReference type="Rhea" id="RHEA-COMP:17339"/>
        <dbReference type="Rhea" id="RHEA-COMP:17340"/>
        <dbReference type="ChEBI" id="CHEBI:33019"/>
        <dbReference type="ChEBI" id="CHEBI:61560"/>
        <dbReference type="ChEBI" id="CHEBI:173112"/>
        <dbReference type="EC" id="2.7.7.7"/>
    </reaction>
</comment>
<keyword evidence="6 16" id="KW-0808">Transferase</keyword>
<keyword evidence="10 16" id="KW-0227">DNA damage</keyword>
<dbReference type="InterPro" id="IPR022880">
    <property type="entry name" value="DNApol_IV"/>
</dbReference>
<evidence type="ECO:0000256" key="3">
    <source>
        <dbReference type="ARBA" id="ARBA00011245"/>
    </source>
</evidence>
<gene>
    <name evidence="16 18" type="primary">dinB</name>
    <name evidence="18" type="ORF">ERS852385_00891</name>
</gene>
<keyword evidence="11 16" id="KW-0460">Magnesium</keyword>
<organism evidence="18 19">
    <name type="scientific">Mitsuokella jalaludinii</name>
    <dbReference type="NCBI Taxonomy" id="187979"/>
    <lineage>
        <taxon>Bacteria</taxon>
        <taxon>Bacillati</taxon>
        <taxon>Bacillota</taxon>
        <taxon>Negativicutes</taxon>
        <taxon>Selenomonadales</taxon>
        <taxon>Selenomonadaceae</taxon>
        <taxon>Mitsuokella</taxon>
    </lineage>
</organism>
<keyword evidence="19" id="KW-1185">Reference proteome</keyword>
<dbReference type="GO" id="GO:0003887">
    <property type="term" value="F:DNA-directed DNA polymerase activity"/>
    <property type="evidence" value="ECO:0007669"/>
    <property type="project" value="UniProtKB-UniRule"/>
</dbReference>
<dbReference type="Pfam" id="PF00817">
    <property type="entry name" value="IMS"/>
    <property type="match status" value="1"/>
</dbReference>
<reference evidence="18 19" key="1">
    <citation type="submission" date="2015-09" db="EMBL/GenBank/DDBJ databases">
        <authorList>
            <consortium name="Pathogen Informatics"/>
        </authorList>
    </citation>
    <scope>NUCLEOTIDE SEQUENCE [LARGE SCALE GENOMIC DNA]</scope>
    <source>
        <strain evidence="18 19">2789STDY5608828</strain>
    </source>
</reference>
<dbReference type="Gene3D" id="1.10.150.20">
    <property type="entry name" value="5' to 3' exonuclease, C-terminal subdomain"/>
    <property type="match status" value="1"/>
</dbReference>
<feature type="binding site" evidence="16">
    <location>
        <position position="104"/>
    </location>
    <ligand>
        <name>Mg(2+)</name>
        <dbReference type="ChEBI" id="CHEBI:18420"/>
    </ligand>
</feature>
<evidence type="ECO:0000256" key="8">
    <source>
        <dbReference type="ARBA" id="ARBA00022705"/>
    </source>
</evidence>
<dbReference type="InterPro" id="IPR017961">
    <property type="entry name" value="DNA_pol_Y-fam_little_finger"/>
</dbReference>
<evidence type="ECO:0000256" key="6">
    <source>
        <dbReference type="ARBA" id="ARBA00022679"/>
    </source>
</evidence>
<dbReference type="InterPro" id="IPR001126">
    <property type="entry name" value="UmuC"/>
</dbReference>
<dbReference type="PROSITE" id="PS50173">
    <property type="entry name" value="UMUC"/>
    <property type="match status" value="1"/>
</dbReference>
<dbReference type="GO" id="GO:0009432">
    <property type="term" value="P:SOS response"/>
    <property type="evidence" value="ECO:0007669"/>
    <property type="project" value="TreeGrafter"/>
</dbReference>
<dbReference type="NCBIfam" id="NF002882">
    <property type="entry name" value="PRK03348.1"/>
    <property type="match status" value="1"/>
</dbReference>
<dbReference type="STRING" id="187979.ERS852385_00891"/>
<dbReference type="NCBIfam" id="NF010731">
    <property type="entry name" value="PRK14133.1"/>
    <property type="match status" value="1"/>
</dbReference>
<protein>
    <recommendedName>
        <fullName evidence="16">DNA polymerase IV</fullName>
        <shortName evidence="16">Pol IV</shortName>
        <ecNumber evidence="16">2.7.7.7</ecNumber>
    </recommendedName>
</protein>
<proteinExistence type="inferred from homology"/>
<evidence type="ECO:0000256" key="7">
    <source>
        <dbReference type="ARBA" id="ARBA00022695"/>
    </source>
</evidence>
<dbReference type="InterPro" id="IPR050116">
    <property type="entry name" value="DNA_polymerase-Y"/>
</dbReference>
<dbReference type="Proteomes" id="UP000095546">
    <property type="component" value="Unassembled WGS sequence"/>
</dbReference>
<evidence type="ECO:0000256" key="16">
    <source>
        <dbReference type="HAMAP-Rule" id="MF_01113"/>
    </source>
</evidence>
<dbReference type="GO" id="GO:0042276">
    <property type="term" value="P:error-prone translesion synthesis"/>
    <property type="evidence" value="ECO:0007669"/>
    <property type="project" value="TreeGrafter"/>
</dbReference>
<evidence type="ECO:0000256" key="15">
    <source>
        <dbReference type="ARBA" id="ARBA00049244"/>
    </source>
</evidence>
<dbReference type="Gene3D" id="3.40.1170.60">
    <property type="match status" value="1"/>
</dbReference>
<keyword evidence="8 16" id="KW-0235">DNA replication</keyword>
<dbReference type="GO" id="GO:0005829">
    <property type="term" value="C:cytosol"/>
    <property type="evidence" value="ECO:0007669"/>
    <property type="project" value="TreeGrafter"/>
</dbReference>
<keyword evidence="13 16" id="KW-0238">DNA-binding</keyword>
<evidence type="ECO:0000256" key="1">
    <source>
        <dbReference type="ARBA" id="ARBA00004496"/>
    </source>
</evidence>
<keyword evidence="9 16" id="KW-0479">Metal-binding</keyword>
<dbReference type="FunFam" id="3.40.1170.60:FF:000001">
    <property type="entry name" value="DNA polymerase IV"/>
    <property type="match status" value="1"/>
</dbReference>
<dbReference type="GO" id="GO:0006261">
    <property type="term" value="P:DNA-templated DNA replication"/>
    <property type="evidence" value="ECO:0007669"/>
    <property type="project" value="UniProtKB-UniRule"/>
</dbReference>
<dbReference type="GO" id="GO:0000287">
    <property type="term" value="F:magnesium ion binding"/>
    <property type="evidence" value="ECO:0007669"/>
    <property type="project" value="UniProtKB-UniRule"/>
</dbReference>
<dbReference type="InterPro" id="IPR043502">
    <property type="entry name" value="DNA/RNA_pol_sf"/>
</dbReference>
<evidence type="ECO:0000256" key="10">
    <source>
        <dbReference type="ARBA" id="ARBA00022763"/>
    </source>
</evidence>
<dbReference type="Gene3D" id="3.30.70.270">
    <property type="match status" value="1"/>
</dbReference>
<comment type="subunit">
    <text evidence="3 16">Monomer.</text>
</comment>
<keyword evidence="14 16" id="KW-0234">DNA repair</keyword>
<dbReference type="Pfam" id="PF21999">
    <property type="entry name" value="IMS_HHH_1"/>
    <property type="match status" value="1"/>
</dbReference>
<feature type="site" description="Substrate discrimination" evidence="16">
    <location>
        <position position="15"/>
    </location>
</feature>
<evidence type="ECO:0000256" key="14">
    <source>
        <dbReference type="ARBA" id="ARBA00023204"/>
    </source>
</evidence>
<dbReference type="InterPro" id="IPR053848">
    <property type="entry name" value="IMS_HHH_1"/>
</dbReference>
<dbReference type="NCBIfam" id="NF002677">
    <property type="entry name" value="PRK02406.1"/>
    <property type="match status" value="1"/>
</dbReference>
<dbReference type="PANTHER" id="PTHR11076:SF33">
    <property type="entry name" value="DNA POLYMERASE KAPPA"/>
    <property type="match status" value="1"/>
</dbReference>
<dbReference type="InterPro" id="IPR043128">
    <property type="entry name" value="Rev_trsase/Diguanyl_cyclase"/>
</dbReference>
<dbReference type="EMBL" id="CYYU01000004">
    <property type="protein sequence ID" value="CUN60830.1"/>
    <property type="molecule type" value="Genomic_DNA"/>
</dbReference>
<feature type="binding site" evidence="16">
    <location>
        <position position="10"/>
    </location>
    <ligand>
        <name>Mg(2+)</name>
        <dbReference type="ChEBI" id="CHEBI:18420"/>
    </ligand>
</feature>
<dbReference type="PANTHER" id="PTHR11076">
    <property type="entry name" value="DNA REPAIR POLYMERASE UMUC / TRANSFERASE FAMILY MEMBER"/>
    <property type="match status" value="1"/>
</dbReference>
<sequence>MRQRLVMHVDMDAFFASIEQRDHEEYRGKPLIVGGLSGRGVVSTCSYEARRFGVHSAMPIVRAKRLCPQGIFIEGDYAHYRAVSQAIFAIFARYAPVVEPLSIDEAFLDITGMELLMESPRAYAEKLKAEIREKTGLVASVGIAPNKFLAKLASDLEKPDGLVIITEEGKQAVLDPLPVGRIWGVGEKTAARLEALRIRTIGQLRRTPREKLVRSLGAHMADHLLALASGIDARPVAPREAAKSIGKEVTFPADIESVEEVERVLLDLAEKVGYRLRRKGCKGRTIQLKLRLGDFRTYTRSRTLAEATCYDRDIYETALALYRALGVHQGIRLLGIAISGFDTSGAISLFHEEVRKENLYAAIDSIKKRFGEQGITKAHLLKRERADDGDKEDEV</sequence>
<dbReference type="HAMAP" id="MF_01113">
    <property type="entry name" value="DNApol_IV"/>
    <property type="match status" value="1"/>
</dbReference>
<evidence type="ECO:0000259" key="17">
    <source>
        <dbReference type="PROSITE" id="PS50173"/>
    </source>
</evidence>
<dbReference type="EC" id="2.7.7.7" evidence="16"/>
<evidence type="ECO:0000256" key="9">
    <source>
        <dbReference type="ARBA" id="ARBA00022723"/>
    </source>
</evidence>
<comment type="cofactor">
    <cofactor evidence="16">
        <name>Mg(2+)</name>
        <dbReference type="ChEBI" id="CHEBI:18420"/>
    </cofactor>
    <text evidence="16">Binds 2 magnesium ions per subunit.</text>
</comment>
<evidence type="ECO:0000256" key="4">
    <source>
        <dbReference type="ARBA" id="ARBA00022457"/>
    </source>
</evidence>
<evidence type="ECO:0000313" key="18">
    <source>
        <dbReference type="EMBL" id="CUN60830.1"/>
    </source>
</evidence>
<dbReference type="InterPro" id="IPR036775">
    <property type="entry name" value="DNA_pol_Y-fam_lit_finger_sf"/>
</dbReference>
<evidence type="ECO:0000313" key="19">
    <source>
        <dbReference type="Proteomes" id="UP000095546"/>
    </source>
</evidence>
<dbReference type="Gene3D" id="3.30.1490.100">
    <property type="entry name" value="DNA polymerase, Y-family, little finger domain"/>
    <property type="match status" value="1"/>
</dbReference>
<evidence type="ECO:0000256" key="2">
    <source>
        <dbReference type="ARBA" id="ARBA00010945"/>
    </source>
</evidence>
<dbReference type="GO" id="GO:0006281">
    <property type="term" value="P:DNA repair"/>
    <property type="evidence" value="ECO:0007669"/>
    <property type="project" value="UniProtKB-UniRule"/>
</dbReference>
<accession>A0A173YB69</accession>
<comment type="similarity">
    <text evidence="2 16">Belongs to the DNA polymerase type-Y family.</text>
</comment>
<comment type="function">
    <text evidence="16">Poorly processive, error-prone DNA polymerase involved in untargeted mutagenesis. Copies undamaged DNA at stalled replication forks, which arise in vivo from mismatched or misaligned primer ends. These misaligned primers can be extended by PolIV. Exhibits no 3'-5' exonuclease (proofreading) activity. May be involved in translesional synthesis, in conjunction with the beta clamp from PolIII.</text>
</comment>
<comment type="subcellular location">
    <subcellularLocation>
        <location evidence="1 16">Cytoplasm</location>
    </subcellularLocation>
</comment>
<dbReference type="eggNOG" id="COG0389">
    <property type="taxonomic scope" value="Bacteria"/>
</dbReference>
<evidence type="ECO:0000256" key="11">
    <source>
        <dbReference type="ARBA" id="ARBA00022842"/>
    </source>
</evidence>
<dbReference type="GO" id="GO:0003684">
    <property type="term" value="F:damaged DNA binding"/>
    <property type="evidence" value="ECO:0007669"/>
    <property type="project" value="InterPro"/>
</dbReference>
<dbReference type="Pfam" id="PF11799">
    <property type="entry name" value="IMS_C"/>
    <property type="match status" value="1"/>
</dbReference>
<evidence type="ECO:0000256" key="13">
    <source>
        <dbReference type="ARBA" id="ARBA00023125"/>
    </source>
</evidence>
<dbReference type="RefSeq" id="WP_055160915.1">
    <property type="nucleotide sequence ID" value="NZ_CABIWZ010000004.1"/>
</dbReference>
<dbReference type="SUPFAM" id="SSF56672">
    <property type="entry name" value="DNA/RNA polymerases"/>
    <property type="match status" value="1"/>
</dbReference>
<keyword evidence="5 16" id="KW-0963">Cytoplasm</keyword>
<dbReference type="OrthoDB" id="9808813at2"/>
<keyword evidence="12 16" id="KW-0239">DNA-directed DNA polymerase</keyword>
<evidence type="ECO:0000256" key="12">
    <source>
        <dbReference type="ARBA" id="ARBA00022932"/>
    </source>
</evidence>
<dbReference type="CDD" id="cd03586">
    <property type="entry name" value="PolY_Pol_IV_kappa"/>
    <property type="match status" value="1"/>
</dbReference>
<feature type="active site" evidence="16">
    <location>
        <position position="105"/>
    </location>
</feature>
<keyword evidence="7 16" id="KW-0548">Nucleotidyltransferase</keyword>
<dbReference type="SUPFAM" id="SSF100879">
    <property type="entry name" value="Lesion bypass DNA polymerase (Y-family), little finger domain"/>
    <property type="match status" value="1"/>
</dbReference>
<keyword evidence="4 16" id="KW-0515">Mutator protein</keyword>